<dbReference type="Gene3D" id="1.50.10.100">
    <property type="entry name" value="Chondroitin AC/alginate lyase"/>
    <property type="match status" value="1"/>
</dbReference>
<dbReference type="GO" id="GO:0098609">
    <property type="term" value="P:cell-cell adhesion"/>
    <property type="evidence" value="ECO:0007669"/>
    <property type="project" value="TreeGrafter"/>
</dbReference>
<dbReference type="SUPFAM" id="SSF49265">
    <property type="entry name" value="Fibronectin type III"/>
    <property type="match status" value="1"/>
</dbReference>
<dbReference type="CDD" id="cd00063">
    <property type="entry name" value="FN3"/>
    <property type="match status" value="1"/>
</dbReference>
<feature type="transmembrane region" description="Helical" evidence="5">
    <location>
        <begin position="57"/>
        <end position="79"/>
    </location>
</feature>
<gene>
    <name evidence="8" type="ORF">MNBD_GAMMA19-1504</name>
</gene>
<evidence type="ECO:0000256" key="1">
    <source>
        <dbReference type="ARBA" id="ARBA00022729"/>
    </source>
</evidence>
<dbReference type="SUPFAM" id="SSF48726">
    <property type="entry name" value="Immunoglobulin"/>
    <property type="match status" value="1"/>
</dbReference>
<dbReference type="Pfam" id="PF13927">
    <property type="entry name" value="Ig_3"/>
    <property type="match status" value="1"/>
</dbReference>
<dbReference type="InterPro" id="IPR003961">
    <property type="entry name" value="FN3_dom"/>
</dbReference>
<reference evidence="8" key="1">
    <citation type="submission" date="2018-06" db="EMBL/GenBank/DDBJ databases">
        <authorList>
            <person name="Zhirakovskaya E."/>
        </authorList>
    </citation>
    <scope>NUCLEOTIDE SEQUENCE</scope>
</reference>
<evidence type="ECO:0000259" key="7">
    <source>
        <dbReference type="PROSITE" id="PS50853"/>
    </source>
</evidence>
<keyword evidence="1" id="KW-0732">Signal</keyword>
<keyword evidence="3" id="KW-1015">Disulfide bond</keyword>
<evidence type="ECO:0000256" key="5">
    <source>
        <dbReference type="SAM" id="Phobius"/>
    </source>
</evidence>
<dbReference type="EMBL" id="UOFV01000151">
    <property type="protein sequence ID" value="VAW98705.1"/>
    <property type="molecule type" value="Genomic_DNA"/>
</dbReference>
<dbReference type="AlphaFoldDB" id="A0A3B0ZYQ0"/>
<dbReference type="PANTHER" id="PTHR44170:SF6">
    <property type="entry name" value="CONTACTIN"/>
    <property type="match status" value="1"/>
</dbReference>
<dbReference type="Gene3D" id="2.60.120.560">
    <property type="entry name" value="Exo-inulinase, domain 1"/>
    <property type="match status" value="1"/>
</dbReference>
<keyword evidence="5" id="KW-1133">Transmembrane helix</keyword>
<keyword evidence="4" id="KW-0456">Lyase</keyword>
<evidence type="ECO:0000256" key="2">
    <source>
        <dbReference type="ARBA" id="ARBA00022737"/>
    </source>
</evidence>
<dbReference type="GO" id="GO:0016829">
    <property type="term" value="F:lyase activity"/>
    <property type="evidence" value="ECO:0007669"/>
    <property type="project" value="UniProtKB-KW"/>
</dbReference>
<dbReference type="InterPro" id="IPR008929">
    <property type="entry name" value="Chondroitin_lyas"/>
</dbReference>
<feature type="domain" description="Fibronectin type-III" evidence="7">
    <location>
        <begin position="832"/>
        <end position="918"/>
    </location>
</feature>
<dbReference type="InterPro" id="IPR036116">
    <property type="entry name" value="FN3_sf"/>
</dbReference>
<dbReference type="Pfam" id="PF00041">
    <property type="entry name" value="fn3"/>
    <property type="match status" value="1"/>
</dbReference>
<dbReference type="GO" id="GO:0042597">
    <property type="term" value="C:periplasmic space"/>
    <property type="evidence" value="ECO:0007669"/>
    <property type="project" value="InterPro"/>
</dbReference>
<dbReference type="PROSITE" id="PS50853">
    <property type="entry name" value="FN3"/>
    <property type="match status" value="1"/>
</dbReference>
<dbReference type="Gene3D" id="2.60.40.1220">
    <property type="match status" value="1"/>
</dbReference>
<evidence type="ECO:0000256" key="4">
    <source>
        <dbReference type="ARBA" id="ARBA00023239"/>
    </source>
</evidence>
<evidence type="ECO:0000259" key="6">
    <source>
        <dbReference type="PROSITE" id="PS50835"/>
    </source>
</evidence>
<dbReference type="PROSITE" id="PS50835">
    <property type="entry name" value="IG_LIKE"/>
    <property type="match status" value="1"/>
</dbReference>
<dbReference type="InterPro" id="IPR007110">
    <property type="entry name" value="Ig-like_dom"/>
</dbReference>
<dbReference type="InterPro" id="IPR013783">
    <property type="entry name" value="Ig-like_fold"/>
</dbReference>
<evidence type="ECO:0008006" key="9">
    <source>
        <dbReference type="Google" id="ProtNLM"/>
    </source>
</evidence>
<dbReference type="InterPro" id="IPR013320">
    <property type="entry name" value="ConA-like_dom_sf"/>
</dbReference>
<dbReference type="InterPro" id="IPR014755">
    <property type="entry name" value="Cu-Rt/internalin_Ig-like"/>
</dbReference>
<feature type="domain" description="Ig-like" evidence="6">
    <location>
        <begin position="452"/>
        <end position="533"/>
    </location>
</feature>
<keyword evidence="2" id="KW-0677">Repeat</keyword>
<protein>
    <recommendedName>
        <fullName evidence="9">Chitinase</fullName>
    </recommendedName>
</protein>
<keyword evidence="5" id="KW-0812">Transmembrane</keyword>
<dbReference type="SUPFAM" id="SSF48230">
    <property type="entry name" value="Chondroitin AC/alginate lyase"/>
    <property type="match status" value="1"/>
</dbReference>
<dbReference type="PANTHER" id="PTHR44170">
    <property type="entry name" value="PROTEIN SIDEKICK"/>
    <property type="match status" value="1"/>
</dbReference>
<dbReference type="SMART" id="SM00060">
    <property type="entry name" value="FN3"/>
    <property type="match status" value="1"/>
</dbReference>
<dbReference type="GO" id="GO:0016020">
    <property type="term" value="C:membrane"/>
    <property type="evidence" value="ECO:0007669"/>
    <property type="project" value="UniProtKB-SubCell"/>
</dbReference>
<dbReference type="Pfam" id="PF05426">
    <property type="entry name" value="Alginate_lyase"/>
    <property type="match status" value="1"/>
</dbReference>
<keyword evidence="5" id="KW-0472">Membrane</keyword>
<proteinExistence type="predicted"/>
<dbReference type="SMART" id="SM00409">
    <property type="entry name" value="IG"/>
    <property type="match status" value="1"/>
</dbReference>
<name>A0A3B0ZYQ0_9ZZZZ</name>
<evidence type="ECO:0000256" key="3">
    <source>
        <dbReference type="ARBA" id="ARBA00023157"/>
    </source>
</evidence>
<organism evidence="8">
    <name type="scientific">hydrothermal vent metagenome</name>
    <dbReference type="NCBI Taxonomy" id="652676"/>
    <lineage>
        <taxon>unclassified sequences</taxon>
        <taxon>metagenomes</taxon>
        <taxon>ecological metagenomes</taxon>
    </lineage>
</organism>
<dbReference type="InterPro" id="IPR008397">
    <property type="entry name" value="Alginate_lyase_dom"/>
</dbReference>
<sequence>MDVNQFPVLFPETKYQLSRVYMKSHNSNSYTDVKGERMKAYHPQFPIRRKAMPHKGIWNGFTQLIFSLLFFVVSAQLAVAASHPNMYINQEDIDAIKNKVTANVQPWAGAYSKVIEAAKSTLTKSPVSVTFQGKSSRQYFTEKPYCGWPDGCRDGQINPNADRGDYIAAIKLGDAVRDLGLAYAFTGEAQYAEKAIEFIRIWSVNPDTSMKPTTAAGNRIELFITLPGYLYGADLIWNYAGWNVDEKATFRNWVQTLGNQAVSSGAGNNNFANWRVVLIAAAGALLDDSTLLDFAAMEWKRLLPLQMNGEGSATAGIMGQEQGRTKGLHYSLYAINAMIQGAEILRHRNVDLYSYKDHKGRGLELALDFITPYAINPAAWTATGYQQITTITQNDSMALYELAYSQYKKPLYLDAINRWTRPLDEIRVMGINTLTHANRFDLDSTPLPTVAPRITTQPSSQTVDEGATATFSVTASGSATLNFQWFRNGSAISGATNASYTVEQVSSADNGAVYRCEINNSAGRVVSDDASLTVQMDITAPTIDAGMVRGFDQVDILFSEAVTIASAEMSGNYQITPNITVLGATLMDDGRTVQLQVSDLADGVGYTITVNGIQDRSSGANDVAPGSNISVVYESSEGFENGIIPVGWSPLIASRWSVVMNEGDNALHLNTTSYSPLTGERPGEIILLPNSYEDFTFEVQAKLNEPMSNANADYVLVFGYQDKNNYYYMLFNNAQNNTQLFRVIDGSREELNTADSDWITDTAYHTVSIKRQDNRIEVRFDNKVVLQTTDSTFGAGQLGLGSYNDSAYFDNVRVVGTARVITGMVDTTPPLIPINVTTTLVGINTINLNWGAAEDMESGITSYKIYRDDILQETVDGISYSDNGLQASTTYRYAIAAVNGAGLESTKSAELVVSTDSNDTPPVSDGGGAGAMSWFDMLLVLFGVGMLTARYRLPRKISQRD</sequence>
<dbReference type="SUPFAM" id="SSF49899">
    <property type="entry name" value="Concanavalin A-like lectins/glucanases"/>
    <property type="match status" value="1"/>
</dbReference>
<dbReference type="InterPro" id="IPR036179">
    <property type="entry name" value="Ig-like_dom_sf"/>
</dbReference>
<dbReference type="InterPro" id="IPR003599">
    <property type="entry name" value="Ig_sub"/>
</dbReference>
<accession>A0A3B0ZYQ0</accession>
<evidence type="ECO:0000313" key="8">
    <source>
        <dbReference type="EMBL" id="VAW98705.1"/>
    </source>
</evidence>
<dbReference type="Gene3D" id="2.60.40.10">
    <property type="entry name" value="Immunoglobulins"/>
    <property type="match status" value="2"/>
</dbReference>